<name>A0A2J6TDD5_9HELO</name>
<keyword evidence="3 7" id="KW-1133">Transmembrane helix</keyword>
<gene>
    <name evidence="9" type="ORF">K444DRAFT_629017</name>
</gene>
<feature type="transmembrane region" description="Helical" evidence="7">
    <location>
        <begin position="193"/>
        <end position="211"/>
    </location>
</feature>
<dbReference type="PANTHER" id="PTHR33048:SF47">
    <property type="entry name" value="INTEGRAL MEMBRANE PROTEIN-RELATED"/>
    <property type="match status" value="1"/>
</dbReference>
<dbReference type="Proteomes" id="UP000235371">
    <property type="component" value="Unassembled WGS sequence"/>
</dbReference>
<dbReference type="RefSeq" id="XP_024737906.1">
    <property type="nucleotide sequence ID" value="XM_024882996.1"/>
</dbReference>
<dbReference type="InterPro" id="IPR052337">
    <property type="entry name" value="SAT4-like"/>
</dbReference>
<dbReference type="InParanoid" id="A0A2J6TDD5"/>
<feature type="transmembrane region" description="Helical" evidence="7">
    <location>
        <begin position="23"/>
        <end position="44"/>
    </location>
</feature>
<comment type="subcellular location">
    <subcellularLocation>
        <location evidence="1">Membrane</location>
        <topology evidence="1">Multi-pass membrane protein</topology>
    </subcellularLocation>
</comment>
<keyword evidence="2 7" id="KW-0812">Transmembrane</keyword>
<dbReference type="GeneID" id="36591073"/>
<evidence type="ECO:0000256" key="3">
    <source>
        <dbReference type="ARBA" id="ARBA00022989"/>
    </source>
</evidence>
<reference evidence="9 10" key="1">
    <citation type="submission" date="2016-04" db="EMBL/GenBank/DDBJ databases">
        <title>A degradative enzymes factory behind the ericoid mycorrhizal symbiosis.</title>
        <authorList>
            <consortium name="DOE Joint Genome Institute"/>
            <person name="Martino E."/>
            <person name="Morin E."/>
            <person name="Grelet G."/>
            <person name="Kuo A."/>
            <person name="Kohler A."/>
            <person name="Daghino S."/>
            <person name="Barry K."/>
            <person name="Choi C."/>
            <person name="Cichocki N."/>
            <person name="Clum A."/>
            <person name="Copeland A."/>
            <person name="Hainaut M."/>
            <person name="Haridas S."/>
            <person name="Labutti K."/>
            <person name="Lindquist E."/>
            <person name="Lipzen A."/>
            <person name="Khouja H.-R."/>
            <person name="Murat C."/>
            <person name="Ohm R."/>
            <person name="Olson A."/>
            <person name="Spatafora J."/>
            <person name="Veneault-Fourrey C."/>
            <person name="Henrissat B."/>
            <person name="Grigoriev I."/>
            <person name="Martin F."/>
            <person name="Perotto S."/>
        </authorList>
    </citation>
    <scope>NUCLEOTIDE SEQUENCE [LARGE SCALE GENOMIC DNA]</scope>
    <source>
        <strain evidence="9 10">E</strain>
    </source>
</reference>
<dbReference type="AlphaFoldDB" id="A0A2J6TDD5"/>
<evidence type="ECO:0000313" key="10">
    <source>
        <dbReference type="Proteomes" id="UP000235371"/>
    </source>
</evidence>
<evidence type="ECO:0000256" key="4">
    <source>
        <dbReference type="ARBA" id="ARBA00023136"/>
    </source>
</evidence>
<dbReference type="GO" id="GO:0016020">
    <property type="term" value="C:membrane"/>
    <property type="evidence" value="ECO:0007669"/>
    <property type="project" value="UniProtKB-SubCell"/>
</dbReference>
<comment type="similarity">
    <text evidence="5">Belongs to the SAT4 family.</text>
</comment>
<dbReference type="OrthoDB" id="3560122at2759"/>
<evidence type="ECO:0000259" key="8">
    <source>
        <dbReference type="Pfam" id="PF20684"/>
    </source>
</evidence>
<evidence type="ECO:0000256" key="6">
    <source>
        <dbReference type="SAM" id="MobiDB-lite"/>
    </source>
</evidence>
<evidence type="ECO:0000256" key="1">
    <source>
        <dbReference type="ARBA" id="ARBA00004141"/>
    </source>
</evidence>
<dbReference type="PANTHER" id="PTHR33048">
    <property type="entry name" value="PTH11-LIKE INTEGRAL MEMBRANE PROTEIN (AFU_ORTHOLOGUE AFUA_5G11245)"/>
    <property type="match status" value="1"/>
</dbReference>
<organism evidence="9 10">
    <name type="scientific">Hyaloscypha bicolor E</name>
    <dbReference type="NCBI Taxonomy" id="1095630"/>
    <lineage>
        <taxon>Eukaryota</taxon>
        <taxon>Fungi</taxon>
        <taxon>Dikarya</taxon>
        <taxon>Ascomycota</taxon>
        <taxon>Pezizomycotina</taxon>
        <taxon>Leotiomycetes</taxon>
        <taxon>Helotiales</taxon>
        <taxon>Hyaloscyphaceae</taxon>
        <taxon>Hyaloscypha</taxon>
        <taxon>Hyaloscypha bicolor</taxon>
    </lineage>
</organism>
<keyword evidence="10" id="KW-1185">Reference proteome</keyword>
<keyword evidence="4 7" id="KW-0472">Membrane</keyword>
<evidence type="ECO:0000313" key="9">
    <source>
        <dbReference type="EMBL" id="PMD61002.1"/>
    </source>
</evidence>
<dbReference type="Pfam" id="PF20684">
    <property type="entry name" value="Fung_rhodopsin"/>
    <property type="match status" value="1"/>
</dbReference>
<feature type="transmembrane region" description="Helical" evidence="7">
    <location>
        <begin position="261"/>
        <end position="286"/>
    </location>
</feature>
<feature type="transmembrane region" description="Helical" evidence="7">
    <location>
        <begin position="223"/>
        <end position="241"/>
    </location>
</feature>
<evidence type="ECO:0000256" key="5">
    <source>
        <dbReference type="ARBA" id="ARBA00038359"/>
    </source>
</evidence>
<feature type="region of interest" description="Disordered" evidence="6">
    <location>
        <begin position="318"/>
        <end position="349"/>
    </location>
</feature>
<feature type="domain" description="Rhodopsin" evidence="8">
    <location>
        <begin position="40"/>
        <end position="287"/>
    </location>
</feature>
<feature type="transmembrane region" description="Helical" evidence="7">
    <location>
        <begin position="56"/>
        <end position="81"/>
    </location>
</feature>
<dbReference type="InterPro" id="IPR049326">
    <property type="entry name" value="Rhodopsin_dom_fungi"/>
</dbReference>
<sequence>MDPSSLPPNFYDEKPQANYQSTIYGVCFTLVVLLWVTTSLRLWTRFRIVKSPGLDDLFVVLAVIHVSMGAIATCVATNFGLGQHIYLLTPQQIRSFLICFYLIGVSYVSSTALIKVSLLCQYLRIYEPGTHTYRFTQFMAVVIGLWGFAFAFMGWFGCFPSPASFWNGTSKGCYASFSPDPHVAVKTIEGHSGVNVVFDFIVLAIAFRLLFMKDAPVNGKGLMALLCMGAVSCSFGVWRLADVVVAQAGKSSTDITWAEPTVFLLSIVEVCIACLVATIPCFWPIIRVGLDKIFVMYEFNVSSESRYHDDHVELAPTTSWEAGTKPTGGKEDVRSLESMSGDTELSKASNLPHYRNDYIQNHVDPFGEEFQTEATVQVGRQTSKKKGRALPADSAF</sequence>
<feature type="compositionally biased region" description="Polar residues" evidence="6">
    <location>
        <begin position="337"/>
        <end position="349"/>
    </location>
</feature>
<feature type="transmembrane region" description="Helical" evidence="7">
    <location>
        <begin position="93"/>
        <end position="114"/>
    </location>
</feature>
<proteinExistence type="inferred from homology"/>
<evidence type="ECO:0000256" key="7">
    <source>
        <dbReference type="SAM" id="Phobius"/>
    </source>
</evidence>
<feature type="transmembrane region" description="Helical" evidence="7">
    <location>
        <begin position="135"/>
        <end position="156"/>
    </location>
</feature>
<protein>
    <recommendedName>
        <fullName evidence="8">Rhodopsin domain-containing protein</fullName>
    </recommendedName>
</protein>
<accession>A0A2J6TDD5</accession>
<dbReference type="EMBL" id="KZ613787">
    <property type="protein sequence ID" value="PMD61002.1"/>
    <property type="molecule type" value="Genomic_DNA"/>
</dbReference>
<evidence type="ECO:0000256" key="2">
    <source>
        <dbReference type="ARBA" id="ARBA00022692"/>
    </source>
</evidence>